<reference evidence="1 4" key="1">
    <citation type="journal article" date="2015" name="Front. Microbiol.">
        <title>Genetic determinants of heat resistance in Escherichia coli.</title>
        <authorList>
            <person name="Mercer R.G."/>
            <person name="Zheng J."/>
            <person name="Garcia-Hernandez R."/>
            <person name="Ruan L."/>
            <person name="Ganzle M.G."/>
            <person name="McMullen L.M."/>
        </authorList>
    </citation>
    <scope>NUCLEOTIDE SEQUENCE [LARGE SCALE GENOMIC DNA]</scope>
    <source>
        <strain evidence="1 4">AW1.3</strain>
    </source>
</reference>
<sequence>MTTTLFIDHFARKLENLASSSILKGQGN</sequence>
<evidence type="ECO:0000313" key="4">
    <source>
        <dbReference type="Proteomes" id="UP000050556"/>
    </source>
</evidence>
<reference evidence="2 5" key="3">
    <citation type="journal article" date="2017" name="Front. Cell. Infect. Microbiol.">
        <title>Chaperone-usher pili loci of human colonization factor-negative enterotoxigenic Escherichia coli.</title>
        <authorList>
            <person name="Del Canto F."/>
            <person name="Vidal R."/>
            <person name="Stine O.C."/>
            <person name="Pop M."/>
        </authorList>
    </citation>
    <scope>NUCLEOTIDE SEQUENCE [LARGE SCALE GENOMIC DNA]</scope>
    <source>
        <strain evidence="2 5">700324</strain>
    </source>
</reference>
<organism evidence="1 4">
    <name type="scientific">Escherichia coli</name>
    <dbReference type="NCBI Taxonomy" id="562"/>
    <lineage>
        <taxon>Bacteria</taxon>
        <taxon>Pseudomonadati</taxon>
        <taxon>Pseudomonadota</taxon>
        <taxon>Gammaproteobacteria</taxon>
        <taxon>Enterobacterales</taxon>
        <taxon>Enterobacteriaceae</taxon>
        <taxon>Escherichia</taxon>
    </lineage>
</organism>
<dbReference type="EMBL" id="LDYI01000145">
    <property type="protein sequence ID" value="KPO06555.1"/>
    <property type="molecule type" value="Genomic_DNA"/>
</dbReference>
<dbReference type="AlphaFoldDB" id="A0A0A6SUV5"/>
<evidence type="ECO:0000313" key="3">
    <source>
        <dbReference type="EMBL" id="PAU25478.1"/>
    </source>
</evidence>
<gene>
    <name evidence="1" type="ORF">ACU57_21305</name>
    <name evidence="2" type="ORF">AWP47_08905</name>
    <name evidence="3" type="ORF">BTQ06_04975</name>
</gene>
<comment type="caution">
    <text evidence="1">The sequence shown here is derived from an EMBL/GenBank/DDBJ whole genome shotgun (WGS) entry which is preliminary data.</text>
</comment>
<evidence type="ECO:0000313" key="2">
    <source>
        <dbReference type="EMBL" id="OKV12922.1"/>
    </source>
</evidence>
<accession>A0A0A6SUV5</accession>
<dbReference type="EMBL" id="LRKC01000116">
    <property type="protein sequence ID" value="OKV12922.1"/>
    <property type="molecule type" value="Genomic_DNA"/>
</dbReference>
<dbReference type="Proteomes" id="UP000185794">
    <property type="component" value="Unassembled WGS sequence"/>
</dbReference>
<dbReference type="EMBL" id="MRVZ01000013">
    <property type="protein sequence ID" value="PAU25478.1"/>
    <property type="molecule type" value="Genomic_DNA"/>
</dbReference>
<proteinExistence type="predicted"/>
<dbReference type="PATRIC" id="fig|562.10474.peg.1930"/>
<evidence type="ECO:0000313" key="1">
    <source>
        <dbReference type="EMBL" id="KPO06555.1"/>
    </source>
</evidence>
<evidence type="ECO:0000313" key="6">
    <source>
        <dbReference type="Proteomes" id="UP000218543"/>
    </source>
</evidence>
<dbReference type="Proteomes" id="UP000050556">
    <property type="component" value="Unassembled WGS sequence"/>
</dbReference>
<name>A0A0A6SUV5_ECOLX</name>
<dbReference type="Proteomes" id="UP000218543">
    <property type="component" value="Unassembled WGS sequence"/>
</dbReference>
<reference evidence="3 6" key="2">
    <citation type="submission" date="2016-12" db="EMBL/GenBank/DDBJ databases">
        <title>Real-Time Genomic Investigation Underlying the Public Health Response to a Shiga Toxin-Producing Escherichia Coli O26:H11 Outbreak in a Nursery.</title>
        <authorList>
            <person name="Ferdous M."/>
            <person name="Moran-Gilad J."/>
            <person name="Rossen J.W."/>
            <person name="Gdalevich M."/>
        </authorList>
    </citation>
    <scope>NUCLEOTIDE SEQUENCE [LARGE SCALE GENOMIC DNA]</scope>
    <source>
        <strain evidence="3 6">STEC 514-2</strain>
    </source>
</reference>
<protein>
    <submittedName>
        <fullName evidence="1">Uncharacterized protein</fullName>
    </submittedName>
</protein>
<evidence type="ECO:0000313" key="5">
    <source>
        <dbReference type="Proteomes" id="UP000185794"/>
    </source>
</evidence>